<evidence type="ECO:0000313" key="2">
    <source>
        <dbReference type="Proteomes" id="UP000229757"/>
    </source>
</evidence>
<dbReference type="KEGG" id="rfo:REIFOR_02822"/>
<organism evidence="1 2">
    <name type="scientific">Reinekea forsetii</name>
    <dbReference type="NCBI Taxonomy" id="1336806"/>
    <lineage>
        <taxon>Bacteria</taxon>
        <taxon>Pseudomonadati</taxon>
        <taxon>Pseudomonadota</taxon>
        <taxon>Gammaproteobacteria</taxon>
        <taxon>Oceanospirillales</taxon>
        <taxon>Saccharospirillaceae</taxon>
        <taxon>Reinekea</taxon>
    </lineage>
</organism>
<name>A0A2K8KTA8_9GAMM</name>
<sequence length="947" mass="103928">MSIRRVGARPRGRCYANLSNKCTLITVGIPFRLYADWDLIPIHFRINTMIKNSALGFCIAATALVLSGCEVPVDDGTSSSTDNNDFTTITRDGNVDVVMNFAMDSAVALVANADITEGTRSLETGLFEYRIIGGSRTRMGISERAVLSRDSSDASEVVGSNLLALDDQGDLTPAMETNFPTKVMYSVGSPSGNKIYLALDPGWFDDEQAVDADGRRIDFSRVIAETKCALMEVTVATNEHSCVAEGIFVQNMNDEYRQAVSGNQKPIQFDGDGNLYFAGTTFSVQEDSWTDCFFDDQNDQEICEIRTNKWLDTTDWQPRIFRRLVGEDTATAITQDNEYIEFFSVLKSGELVYQSRNESTWSAELKMLQGDSVIDLSSGWGLDFFTVDDSNTVIFGAEGSGSAANGLRFARPRAAGGVEKASLDTSLFGGDSGGSGWGNPKPRRLLVGDNGRIYGVFEGGRDTIDANGVHSGWETTLTVYQILPFDGVPKLELVLADGVSWWDWMQNTPFQVSGDTLYYSDSVDVPFLGTANVIIMVDLTTRLQTQLLTPVDGVGRYEIYNWRLAGDELHFSGLKKDNNSVVTGVIETARFTPETDSSVYLTVTESASASGAASAIQDIEVLRAVSTEIDPGDEPNLTFFQSMDNLYSMSIDFSTSMNTASVEENLSLVDGASNPIDMMKIWVNKTLHLIPDLDVTGLSDSTGTAPLAANTAYTLTVAATTNDVFGNALVSDASQTVTTRPSSGWYVDTNETLLYAGRSDGTRKWSTYDLVGASAPDHFELTFDAKNFNWQGVELYLFDVASGLPNQRTDFRMGLGSWSWVDYEDTDNNWHWIDGETRSVFNGSWKTYRIRVFGNDLMVDTKVLGENDTAYEAVGNLTVTDLATRSGTDNRILLRVQEPVGFDNFILNSLDSNGDISMNDVYTEDFSGGIPTAYNTDLTDTYDDIYD</sequence>
<protein>
    <submittedName>
        <fullName evidence="1">Uncharacterized protein</fullName>
    </submittedName>
</protein>
<dbReference type="Proteomes" id="UP000229757">
    <property type="component" value="Chromosome"/>
</dbReference>
<evidence type="ECO:0000313" key="1">
    <source>
        <dbReference type="EMBL" id="ATX77943.1"/>
    </source>
</evidence>
<keyword evidence="2" id="KW-1185">Reference proteome</keyword>
<reference evidence="1 2" key="1">
    <citation type="journal article" date="2017" name="Environ. Microbiol.">
        <title>Genomic and physiological analyses of 'Reinekea forsetii' reveal a versatile opportunistic lifestyle during spring algae blooms.</title>
        <authorList>
            <person name="Avci B."/>
            <person name="Hahnke R.L."/>
            <person name="Chafee M."/>
            <person name="Fischer T."/>
            <person name="Gruber-Vodicka H."/>
            <person name="Tegetmeyer H.E."/>
            <person name="Harder J."/>
            <person name="Fuchs B.M."/>
            <person name="Amann R.I."/>
            <person name="Teeling H."/>
        </authorList>
    </citation>
    <scope>NUCLEOTIDE SEQUENCE [LARGE SCALE GENOMIC DNA]</scope>
    <source>
        <strain evidence="1 2">Hel1_31_D35</strain>
    </source>
</reference>
<dbReference type="EMBL" id="CP011797">
    <property type="protein sequence ID" value="ATX77943.1"/>
    <property type="molecule type" value="Genomic_DNA"/>
</dbReference>
<accession>A0A2K8KTA8</accession>
<dbReference type="AlphaFoldDB" id="A0A2K8KTA8"/>
<gene>
    <name evidence="1" type="ORF">REIFOR_02822</name>
</gene>
<proteinExistence type="predicted"/>